<evidence type="ECO:0000313" key="5">
    <source>
        <dbReference type="EMBL" id="MFD2160901.1"/>
    </source>
</evidence>
<protein>
    <submittedName>
        <fullName evidence="5">Outer membrane protein assembly factor BamD</fullName>
    </submittedName>
</protein>
<evidence type="ECO:0000256" key="2">
    <source>
        <dbReference type="ARBA" id="ARBA00023136"/>
    </source>
</evidence>
<organism evidence="5 6">
    <name type="scientific">Paradesertivirga mongoliensis</name>
    <dbReference type="NCBI Taxonomy" id="2100740"/>
    <lineage>
        <taxon>Bacteria</taxon>
        <taxon>Pseudomonadati</taxon>
        <taxon>Bacteroidota</taxon>
        <taxon>Sphingobacteriia</taxon>
        <taxon>Sphingobacteriales</taxon>
        <taxon>Sphingobacteriaceae</taxon>
        <taxon>Paradesertivirga</taxon>
    </lineage>
</organism>
<evidence type="ECO:0000313" key="6">
    <source>
        <dbReference type="Proteomes" id="UP001597387"/>
    </source>
</evidence>
<comment type="caution">
    <text evidence="5">The sequence shown here is derived from an EMBL/GenBank/DDBJ whole genome shotgun (WGS) entry which is preliminary data.</text>
</comment>
<dbReference type="InterPro" id="IPR017689">
    <property type="entry name" value="BamD"/>
</dbReference>
<sequence length="276" mass="32418">MTVLTGCKSKFEKLQESTNTAKKYQEALRLYNKGDYNKALILFDDLMQRYRGMKEAEDLSYYFAYTHYKLKDYATARYQFKVFADTYPNSPKAEESRFISAYCYYLESPNYTLDQENTIRAIEALQLFINLYPKSERVAEASTLINNLRDKLEKKSYANARLFYDIGDYKSAVIAFRNSIRDFPDTKYAEEMEYLTVKAQQLYAQNSLETKQEERFNEAIGYATEFEEDYPNSPYLKEVQAIKRKSEQDIINVKKLLATMMSPQDKAKQADTLQKD</sequence>
<dbReference type="SUPFAM" id="SSF48452">
    <property type="entry name" value="TPR-like"/>
    <property type="match status" value="1"/>
</dbReference>
<dbReference type="InterPro" id="IPR039565">
    <property type="entry name" value="BamD-like"/>
</dbReference>
<keyword evidence="1" id="KW-0732">Signal</keyword>
<dbReference type="Gene3D" id="1.25.40.10">
    <property type="entry name" value="Tetratricopeptide repeat domain"/>
    <property type="match status" value="1"/>
</dbReference>
<keyword evidence="6" id="KW-1185">Reference proteome</keyword>
<keyword evidence="2" id="KW-0472">Membrane</keyword>
<dbReference type="Pfam" id="PF13525">
    <property type="entry name" value="YfiO"/>
    <property type="match status" value="1"/>
</dbReference>
<dbReference type="EMBL" id="JBHUHZ010000001">
    <property type="protein sequence ID" value="MFD2160901.1"/>
    <property type="molecule type" value="Genomic_DNA"/>
</dbReference>
<reference evidence="6" key="1">
    <citation type="journal article" date="2019" name="Int. J. Syst. Evol. Microbiol.">
        <title>The Global Catalogue of Microorganisms (GCM) 10K type strain sequencing project: providing services to taxonomists for standard genome sequencing and annotation.</title>
        <authorList>
            <consortium name="The Broad Institute Genomics Platform"/>
            <consortium name="The Broad Institute Genome Sequencing Center for Infectious Disease"/>
            <person name="Wu L."/>
            <person name="Ma J."/>
        </authorList>
    </citation>
    <scope>NUCLEOTIDE SEQUENCE [LARGE SCALE GENOMIC DNA]</scope>
    <source>
        <strain evidence="6">KCTC 42217</strain>
    </source>
</reference>
<evidence type="ECO:0000256" key="1">
    <source>
        <dbReference type="ARBA" id="ARBA00022729"/>
    </source>
</evidence>
<dbReference type="RefSeq" id="WP_369414812.1">
    <property type="nucleotide sequence ID" value="NZ_JAFMZO010000005.1"/>
</dbReference>
<dbReference type="Proteomes" id="UP001597387">
    <property type="component" value="Unassembled WGS sequence"/>
</dbReference>
<gene>
    <name evidence="5" type="ORF">ACFSJU_00745</name>
</gene>
<proteinExistence type="predicted"/>
<evidence type="ECO:0000256" key="3">
    <source>
        <dbReference type="ARBA" id="ARBA00023237"/>
    </source>
</evidence>
<dbReference type="NCBIfam" id="TIGR03302">
    <property type="entry name" value="OM_YfiO"/>
    <property type="match status" value="1"/>
</dbReference>
<evidence type="ECO:0000259" key="4">
    <source>
        <dbReference type="Pfam" id="PF13525"/>
    </source>
</evidence>
<name>A0ABW4ZFV4_9SPHI</name>
<accession>A0ABW4ZFV4</accession>
<keyword evidence="3" id="KW-0998">Cell outer membrane</keyword>
<feature type="domain" description="Outer membrane lipoprotein BamD-like" evidence="4">
    <location>
        <begin position="21"/>
        <end position="210"/>
    </location>
</feature>
<dbReference type="InterPro" id="IPR011990">
    <property type="entry name" value="TPR-like_helical_dom_sf"/>
</dbReference>